<dbReference type="Pfam" id="PF13714">
    <property type="entry name" value="PEP_mutase"/>
    <property type="match status" value="1"/>
</dbReference>
<evidence type="ECO:0000256" key="1">
    <source>
        <dbReference type="ARBA" id="ARBA00022723"/>
    </source>
</evidence>
<keyword evidence="1" id="KW-0479">Metal-binding</keyword>
<accession>A0ABT6JEA1</accession>
<dbReference type="SUPFAM" id="SSF51621">
    <property type="entry name" value="Phosphoenolpyruvate/pyruvate domain"/>
    <property type="match status" value="1"/>
</dbReference>
<comment type="caution">
    <text evidence="2">The sequence shown here is derived from an EMBL/GenBank/DDBJ whole genome shotgun (WGS) entry which is preliminary data.</text>
</comment>
<dbReference type="InterPro" id="IPR040442">
    <property type="entry name" value="Pyrv_kinase-like_dom_sf"/>
</dbReference>
<organism evidence="2 3">
    <name type="scientific">Luteimonas endophytica</name>
    <dbReference type="NCBI Taxonomy" id="3042023"/>
    <lineage>
        <taxon>Bacteria</taxon>
        <taxon>Pseudomonadati</taxon>
        <taxon>Pseudomonadota</taxon>
        <taxon>Gammaproteobacteria</taxon>
        <taxon>Lysobacterales</taxon>
        <taxon>Lysobacteraceae</taxon>
        <taxon>Luteimonas</taxon>
    </lineage>
</organism>
<dbReference type="EMBL" id="JARXRM010000046">
    <property type="protein sequence ID" value="MDH5824885.1"/>
    <property type="molecule type" value="Genomic_DNA"/>
</dbReference>
<dbReference type="GO" id="GO:0016829">
    <property type="term" value="F:lyase activity"/>
    <property type="evidence" value="ECO:0007669"/>
    <property type="project" value="UniProtKB-KW"/>
</dbReference>
<dbReference type="RefSeq" id="WP_280576243.1">
    <property type="nucleotide sequence ID" value="NZ_JARXRM010000046.1"/>
</dbReference>
<dbReference type="InterPro" id="IPR039556">
    <property type="entry name" value="ICL/PEPM"/>
</dbReference>
<reference evidence="2 3" key="1">
    <citation type="submission" date="2023-04" db="EMBL/GenBank/DDBJ databases">
        <title>Luteimonas endophyticus RD2P54.</title>
        <authorList>
            <person name="Sun J.-Q."/>
        </authorList>
    </citation>
    <scope>NUCLEOTIDE SEQUENCE [LARGE SCALE GENOMIC DNA]</scope>
    <source>
        <strain evidence="2 3">RD2P54</strain>
    </source>
</reference>
<name>A0ABT6JEA1_9GAMM</name>
<sequence length="259" mass="26835">MPNQKDKARLFRSLHAGERPLLLFNVWDAGSAKVVADAGADALATASWAVAASHGLADGEQVPLQAVLDNLTRIVAATDLPVSLDLESGYGRTAAAVGLTVERAIAAGAVGCNLEDSRPEDGALRDPAEQAERLAEARRAAETSAIPLFINARTDVFFARPAEDHDASMVEDALRRAELYAKAGADGLFVPNLTDVRLIETLARASPLPVNIMAGASAPAAARLAGIGVARISHGPGPYLAAMRALAEAARAALAPPPE</sequence>
<dbReference type="Gene3D" id="3.20.20.60">
    <property type="entry name" value="Phosphoenolpyruvate-binding domains"/>
    <property type="match status" value="1"/>
</dbReference>
<evidence type="ECO:0000313" key="3">
    <source>
        <dbReference type="Proteomes" id="UP001156940"/>
    </source>
</evidence>
<dbReference type="InterPro" id="IPR015813">
    <property type="entry name" value="Pyrv/PenolPyrv_kinase-like_dom"/>
</dbReference>
<protein>
    <submittedName>
        <fullName evidence="2">Isocitrate lyase/phosphoenolpyruvate mutase family protein</fullName>
    </submittedName>
</protein>
<dbReference type="CDD" id="cd00377">
    <property type="entry name" value="ICL_PEPM"/>
    <property type="match status" value="1"/>
</dbReference>
<evidence type="ECO:0000313" key="2">
    <source>
        <dbReference type="EMBL" id="MDH5824885.1"/>
    </source>
</evidence>
<keyword evidence="2" id="KW-0456">Lyase</keyword>
<gene>
    <name evidence="2" type="ORF">QFW77_18100</name>
</gene>
<dbReference type="PANTHER" id="PTHR42905:SF16">
    <property type="entry name" value="CARBOXYPHOSPHONOENOLPYRUVATE PHOSPHONOMUTASE-LIKE PROTEIN (AFU_ORTHOLOGUE AFUA_5G07230)"/>
    <property type="match status" value="1"/>
</dbReference>
<dbReference type="PANTHER" id="PTHR42905">
    <property type="entry name" value="PHOSPHOENOLPYRUVATE CARBOXYLASE"/>
    <property type="match status" value="1"/>
</dbReference>
<proteinExistence type="predicted"/>
<keyword evidence="3" id="KW-1185">Reference proteome</keyword>
<dbReference type="Proteomes" id="UP001156940">
    <property type="component" value="Unassembled WGS sequence"/>
</dbReference>